<feature type="transmembrane region" description="Helical" evidence="1">
    <location>
        <begin position="49"/>
        <end position="72"/>
    </location>
</feature>
<dbReference type="RefSeq" id="WP_181846020.1">
    <property type="nucleotide sequence ID" value="NZ_JACERJ010000015.1"/>
</dbReference>
<keyword evidence="1" id="KW-1133">Transmembrane helix</keyword>
<dbReference type="Proteomes" id="UP000557749">
    <property type="component" value="Unassembled WGS sequence"/>
</dbReference>
<dbReference type="AlphaFoldDB" id="A0AAW3SZ54"/>
<organism evidence="2 3">
    <name type="scientific">Pectobacterium aroidearum</name>
    <dbReference type="NCBI Taxonomy" id="1201031"/>
    <lineage>
        <taxon>Bacteria</taxon>
        <taxon>Pseudomonadati</taxon>
        <taxon>Pseudomonadota</taxon>
        <taxon>Gammaproteobacteria</taxon>
        <taxon>Enterobacterales</taxon>
        <taxon>Pectobacteriaceae</taxon>
        <taxon>Pectobacterium</taxon>
    </lineage>
</organism>
<proteinExistence type="predicted"/>
<evidence type="ECO:0000313" key="3">
    <source>
        <dbReference type="Proteomes" id="UP000557749"/>
    </source>
</evidence>
<protein>
    <submittedName>
        <fullName evidence="2">Uncharacterized protein</fullName>
    </submittedName>
</protein>
<keyword evidence="1" id="KW-0472">Membrane</keyword>
<sequence>MCVFKCIKKFPVLGTILHITNSYVYNGDARSSEEFAPLSKWGRKFAFKFFIVFLCLAAMFKNEIWLACTFNFYDFGLVSVNTYSPGERIISIFPSLIGFGIGVYALLISISDSIVKELQENIEKSSINSGSALMLSSDLAFPLLVLILTLIVGVVQVSFDRVPFFILLAWFMIWYSFIVIIEMLGVLFGITNNSLLDKL</sequence>
<feature type="transmembrane region" description="Helical" evidence="1">
    <location>
        <begin position="165"/>
        <end position="190"/>
    </location>
</feature>
<name>A0AAW3SZ54_9GAMM</name>
<evidence type="ECO:0000313" key="2">
    <source>
        <dbReference type="EMBL" id="MBA5205915.1"/>
    </source>
</evidence>
<gene>
    <name evidence="2" type="ORF">H2Y57_19740</name>
</gene>
<feature type="transmembrane region" description="Helical" evidence="1">
    <location>
        <begin position="92"/>
        <end position="111"/>
    </location>
</feature>
<evidence type="ECO:0000256" key="1">
    <source>
        <dbReference type="SAM" id="Phobius"/>
    </source>
</evidence>
<feature type="transmembrane region" description="Helical" evidence="1">
    <location>
        <begin position="132"/>
        <end position="159"/>
    </location>
</feature>
<accession>A0AAW3SZ54</accession>
<dbReference type="EMBL" id="JACERJ010000015">
    <property type="protein sequence ID" value="MBA5205915.1"/>
    <property type="molecule type" value="Genomic_DNA"/>
</dbReference>
<keyword evidence="1" id="KW-0812">Transmembrane</keyword>
<comment type="caution">
    <text evidence="2">The sequence shown here is derived from an EMBL/GenBank/DDBJ whole genome shotgun (WGS) entry which is preliminary data.</text>
</comment>
<reference evidence="2 3" key="1">
    <citation type="submission" date="2020-07" db="EMBL/GenBank/DDBJ databases">
        <title>Characterization of Pectobacterium aroidearum strains causing soft rot on Amorphophallus konjac.</title>
        <authorList>
            <person name="Xie H."/>
        </authorList>
    </citation>
    <scope>NUCLEOTIDE SEQUENCE [LARGE SCALE GENOMIC DNA]</scope>
    <source>
        <strain evidence="2 3">MY7</strain>
    </source>
</reference>